<evidence type="ECO:0000256" key="7">
    <source>
        <dbReference type="ARBA" id="ARBA00023136"/>
    </source>
</evidence>
<reference evidence="10 11" key="1">
    <citation type="submission" date="2018-03" db="EMBL/GenBank/DDBJ databases">
        <title>Genomic Encyclopedia of Archaeal and Bacterial Type Strains, Phase II (KMG-II): from individual species to whole genera.</title>
        <authorList>
            <person name="Goeker M."/>
        </authorList>
    </citation>
    <scope>NUCLEOTIDE SEQUENCE [LARGE SCALE GENOMIC DNA]</scope>
    <source>
        <strain evidence="10 11">DSM 28229</strain>
    </source>
</reference>
<dbReference type="Gene3D" id="1.10.357.140">
    <property type="entry name" value="UbiA prenyltransferase"/>
    <property type="match status" value="1"/>
</dbReference>
<comment type="catalytic activity">
    <reaction evidence="8 9">
        <text>heme b + (2E,6E)-farnesyl diphosphate + H2O = Fe(II)-heme o + diphosphate</text>
        <dbReference type="Rhea" id="RHEA:28070"/>
        <dbReference type="ChEBI" id="CHEBI:15377"/>
        <dbReference type="ChEBI" id="CHEBI:33019"/>
        <dbReference type="ChEBI" id="CHEBI:60344"/>
        <dbReference type="ChEBI" id="CHEBI:60530"/>
        <dbReference type="ChEBI" id="CHEBI:175763"/>
        <dbReference type="EC" id="2.5.1.141"/>
    </reaction>
</comment>
<keyword evidence="5 9" id="KW-1133">Transmembrane helix</keyword>
<name>A0A315ZAG5_SEDFL</name>
<dbReference type="GO" id="GO:0005886">
    <property type="term" value="C:plasma membrane"/>
    <property type="evidence" value="ECO:0007669"/>
    <property type="project" value="UniProtKB-SubCell"/>
</dbReference>
<dbReference type="EC" id="2.5.1.141" evidence="9"/>
<evidence type="ECO:0000256" key="4">
    <source>
        <dbReference type="ARBA" id="ARBA00022692"/>
    </source>
</evidence>
<evidence type="ECO:0000256" key="1">
    <source>
        <dbReference type="ARBA" id="ARBA00004141"/>
    </source>
</evidence>
<feature type="transmembrane region" description="Helical" evidence="9">
    <location>
        <begin position="286"/>
        <end position="303"/>
    </location>
</feature>
<dbReference type="UniPathway" id="UPA00834">
    <property type="reaction ID" value="UER00712"/>
</dbReference>
<feature type="transmembrane region" description="Helical" evidence="9">
    <location>
        <begin position="226"/>
        <end position="249"/>
    </location>
</feature>
<dbReference type="AlphaFoldDB" id="A0A315ZAG5"/>
<gene>
    <name evidence="9" type="primary">ctaB</name>
    <name evidence="10" type="ORF">BC781_10274</name>
</gene>
<feature type="transmembrane region" description="Helical" evidence="9">
    <location>
        <begin position="109"/>
        <end position="127"/>
    </location>
</feature>
<keyword evidence="3 9" id="KW-0808">Transferase</keyword>
<dbReference type="GO" id="GO:0008495">
    <property type="term" value="F:protoheme IX farnesyltransferase activity"/>
    <property type="evidence" value="ECO:0007669"/>
    <property type="project" value="UniProtKB-UniRule"/>
</dbReference>
<dbReference type="HAMAP" id="MF_00154">
    <property type="entry name" value="CyoE_CtaB"/>
    <property type="match status" value="1"/>
</dbReference>
<feature type="transmembrane region" description="Helical" evidence="9">
    <location>
        <begin position="182"/>
        <end position="205"/>
    </location>
</feature>
<dbReference type="Pfam" id="PF01040">
    <property type="entry name" value="UbiA"/>
    <property type="match status" value="1"/>
</dbReference>
<comment type="subcellular location">
    <subcellularLocation>
        <location evidence="9">Cell membrane</location>
        <topology evidence="9">Multi-pass membrane protein</topology>
    </subcellularLocation>
    <subcellularLocation>
        <location evidence="1">Membrane</location>
        <topology evidence="1">Multi-pass membrane protein</topology>
    </subcellularLocation>
</comment>
<dbReference type="InterPro" id="IPR030470">
    <property type="entry name" value="UbiA_prenylTrfase_CS"/>
</dbReference>
<dbReference type="NCBIfam" id="TIGR01473">
    <property type="entry name" value="cyoE_ctaB"/>
    <property type="match status" value="1"/>
</dbReference>
<organism evidence="10 11">
    <name type="scientific">Sediminitomix flava</name>
    <dbReference type="NCBI Taxonomy" id="379075"/>
    <lineage>
        <taxon>Bacteria</taxon>
        <taxon>Pseudomonadati</taxon>
        <taxon>Bacteroidota</taxon>
        <taxon>Cytophagia</taxon>
        <taxon>Cytophagales</taxon>
        <taxon>Flammeovirgaceae</taxon>
        <taxon>Sediminitomix</taxon>
    </lineage>
</organism>
<evidence type="ECO:0000313" key="10">
    <source>
        <dbReference type="EMBL" id="PWJ42531.1"/>
    </source>
</evidence>
<dbReference type="InterPro" id="IPR000537">
    <property type="entry name" value="UbiA_prenyltransferase"/>
</dbReference>
<keyword evidence="4 9" id="KW-0812">Transmembrane</keyword>
<evidence type="ECO:0000256" key="6">
    <source>
        <dbReference type="ARBA" id="ARBA00023133"/>
    </source>
</evidence>
<dbReference type="OrthoDB" id="9814417at2"/>
<feature type="transmembrane region" description="Helical" evidence="9">
    <location>
        <begin position="34"/>
        <end position="51"/>
    </location>
</feature>
<sequence length="306" mass="34346">MVTLNEEHIIEEQIVKDTSSSSGVWKAYWQILKFRLTTTVVFSGAFGYLFAYQSGDFSLTAFLGLIIGSFLVVSSANIFNQVYEKDTDALMKRTKDRPIPSGKMSANQARIYAVLLLVVGSAVLWFLTNPLTMQLSVLSHILYSFVYTPMKRVSPFCVLIGAFPGALPPMIGWVAYSNEITAAAWILFGFQFIWQFPHFWAIAWMGDDDYKRVGIQMLPYDGKKGFNVAFYITIYTMVLIPLAIMPYTIGISGPISALVAAVGVFGILYFDIKLMLKQGFKDARNIMLASVFYLPLVQIIYVLDKV</sequence>
<dbReference type="InterPro" id="IPR006369">
    <property type="entry name" value="Protohaem_IX_farnesylTrfase"/>
</dbReference>
<evidence type="ECO:0000256" key="2">
    <source>
        <dbReference type="ARBA" id="ARBA00022475"/>
    </source>
</evidence>
<evidence type="ECO:0000256" key="5">
    <source>
        <dbReference type="ARBA" id="ARBA00022989"/>
    </source>
</evidence>
<evidence type="ECO:0000256" key="8">
    <source>
        <dbReference type="ARBA" id="ARBA00047690"/>
    </source>
</evidence>
<dbReference type="InterPro" id="IPR044878">
    <property type="entry name" value="UbiA_sf"/>
</dbReference>
<keyword evidence="7 9" id="KW-0472">Membrane</keyword>
<comment type="caution">
    <text evidence="10">The sequence shown here is derived from an EMBL/GenBank/DDBJ whole genome shotgun (WGS) entry which is preliminary data.</text>
</comment>
<dbReference type="EMBL" id="QGDO01000002">
    <property type="protein sequence ID" value="PWJ42531.1"/>
    <property type="molecule type" value="Genomic_DNA"/>
</dbReference>
<evidence type="ECO:0000256" key="9">
    <source>
        <dbReference type="HAMAP-Rule" id="MF_00154"/>
    </source>
</evidence>
<protein>
    <recommendedName>
        <fullName evidence="9">Protoheme IX farnesyltransferase</fullName>
        <ecNumber evidence="9">2.5.1.141</ecNumber>
    </recommendedName>
    <alternativeName>
        <fullName evidence="9">Heme B farnesyltransferase</fullName>
    </alternativeName>
    <alternativeName>
        <fullName evidence="9">Heme O synthase</fullName>
    </alternativeName>
</protein>
<keyword evidence="2 9" id="KW-1003">Cell membrane</keyword>
<dbReference type="GO" id="GO:0006784">
    <property type="term" value="P:heme A biosynthetic process"/>
    <property type="evidence" value="ECO:0007669"/>
    <property type="project" value="TreeGrafter"/>
</dbReference>
<dbReference type="PANTHER" id="PTHR43448">
    <property type="entry name" value="PROTOHEME IX FARNESYLTRANSFERASE, MITOCHONDRIAL"/>
    <property type="match status" value="1"/>
</dbReference>
<dbReference type="PROSITE" id="PS00943">
    <property type="entry name" value="UBIA"/>
    <property type="match status" value="1"/>
</dbReference>
<comment type="function">
    <text evidence="9">Converts heme B (protoheme IX) to heme O by substitution of the vinyl group on carbon 2 of heme B porphyrin ring with a hydroxyethyl farnesyl side group.</text>
</comment>
<dbReference type="GO" id="GO:0048034">
    <property type="term" value="P:heme O biosynthetic process"/>
    <property type="evidence" value="ECO:0007669"/>
    <property type="project" value="UniProtKB-UniRule"/>
</dbReference>
<evidence type="ECO:0000313" key="11">
    <source>
        <dbReference type="Proteomes" id="UP000245535"/>
    </source>
</evidence>
<dbReference type="RefSeq" id="WP_109616672.1">
    <property type="nucleotide sequence ID" value="NZ_QGDO01000002.1"/>
</dbReference>
<feature type="transmembrane region" description="Helical" evidence="9">
    <location>
        <begin position="156"/>
        <end position="176"/>
    </location>
</feature>
<feature type="transmembrane region" description="Helical" evidence="9">
    <location>
        <begin position="255"/>
        <end position="274"/>
    </location>
</feature>
<feature type="transmembrane region" description="Helical" evidence="9">
    <location>
        <begin position="57"/>
        <end position="83"/>
    </location>
</feature>
<dbReference type="CDD" id="cd13957">
    <property type="entry name" value="PT_UbiA_Cox10"/>
    <property type="match status" value="1"/>
</dbReference>
<comment type="similarity">
    <text evidence="9">Belongs to the UbiA prenyltransferase family. Protoheme IX farnesyltransferase subfamily.</text>
</comment>
<comment type="pathway">
    <text evidence="9">Porphyrin-containing compound metabolism; heme O biosynthesis; heme O from protoheme: step 1/1.</text>
</comment>
<comment type="miscellaneous">
    <text evidence="9">Carbon 2 of the heme B porphyrin ring is defined according to the Fischer nomenclature.</text>
</comment>
<keyword evidence="11" id="KW-1185">Reference proteome</keyword>
<dbReference type="PANTHER" id="PTHR43448:SF2">
    <property type="entry name" value="PROTOHEME IX FARNESYLTRANSFERASE, MITOCHONDRIAL"/>
    <property type="match status" value="1"/>
</dbReference>
<accession>A0A315ZAG5</accession>
<proteinExistence type="inferred from homology"/>
<evidence type="ECO:0000256" key="3">
    <source>
        <dbReference type="ARBA" id="ARBA00022679"/>
    </source>
</evidence>
<keyword evidence="6 9" id="KW-0350">Heme biosynthesis</keyword>
<dbReference type="Proteomes" id="UP000245535">
    <property type="component" value="Unassembled WGS sequence"/>
</dbReference>